<evidence type="ECO:0000313" key="1">
    <source>
        <dbReference type="EMBL" id="DAZ94616.1"/>
    </source>
</evidence>
<sequence length="73" mass="8125">MSQHTEAVNQEALQALCKRFSVAVGKAIAIRYVMGDAEHAQYAAVEASFGNTEYLMCFYHPRASTGCEQRVMH</sequence>
<accession>A0AAV2YL39</accession>
<keyword evidence="2" id="KW-1185">Reference proteome</keyword>
<evidence type="ECO:0000313" key="2">
    <source>
        <dbReference type="Proteomes" id="UP001146120"/>
    </source>
</evidence>
<comment type="caution">
    <text evidence="1">The sequence shown here is derived from an EMBL/GenBank/DDBJ whole genome shotgun (WGS) entry which is preliminary data.</text>
</comment>
<dbReference type="AlphaFoldDB" id="A0AAV2YL39"/>
<organism evidence="1 2">
    <name type="scientific">Lagenidium giganteum</name>
    <dbReference type="NCBI Taxonomy" id="4803"/>
    <lineage>
        <taxon>Eukaryota</taxon>
        <taxon>Sar</taxon>
        <taxon>Stramenopiles</taxon>
        <taxon>Oomycota</taxon>
        <taxon>Peronosporomycetes</taxon>
        <taxon>Pythiales</taxon>
        <taxon>Pythiaceae</taxon>
    </lineage>
</organism>
<name>A0AAV2YL39_9STRA</name>
<dbReference type="Proteomes" id="UP001146120">
    <property type="component" value="Unassembled WGS sequence"/>
</dbReference>
<reference evidence="1" key="2">
    <citation type="journal article" date="2023" name="Microbiol Resour">
        <title>Decontamination and Annotation of the Draft Genome Sequence of the Oomycete Lagenidium giganteum ARSEF 373.</title>
        <authorList>
            <person name="Morgan W.R."/>
            <person name="Tartar A."/>
        </authorList>
    </citation>
    <scope>NUCLEOTIDE SEQUENCE</scope>
    <source>
        <strain evidence="1">ARSEF 373</strain>
    </source>
</reference>
<dbReference type="EMBL" id="DAKRPA010000241">
    <property type="protein sequence ID" value="DAZ94616.1"/>
    <property type="molecule type" value="Genomic_DNA"/>
</dbReference>
<proteinExistence type="predicted"/>
<protein>
    <submittedName>
        <fullName evidence="1">Uncharacterized protein</fullName>
    </submittedName>
</protein>
<reference evidence="1" key="1">
    <citation type="submission" date="2022-11" db="EMBL/GenBank/DDBJ databases">
        <authorList>
            <person name="Morgan W.R."/>
            <person name="Tartar A."/>
        </authorList>
    </citation>
    <scope>NUCLEOTIDE SEQUENCE</scope>
    <source>
        <strain evidence="1">ARSEF 373</strain>
    </source>
</reference>
<gene>
    <name evidence="1" type="ORF">N0F65_010555</name>
</gene>